<dbReference type="InterPro" id="IPR011650">
    <property type="entry name" value="Peptidase_M20_dimer"/>
</dbReference>
<dbReference type="PANTHER" id="PTHR11014:SF63">
    <property type="entry name" value="METALLOPEPTIDASE, PUTATIVE (AFU_ORTHOLOGUE AFUA_6G09600)-RELATED"/>
    <property type="match status" value="1"/>
</dbReference>
<comment type="similarity">
    <text evidence="1">Belongs to the peptidase M20 family.</text>
</comment>
<dbReference type="AlphaFoldDB" id="A0A0S4MWK9"/>
<dbReference type="STRING" id="1643428.GCA_001442855_00555"/>
<dbReference type="GO" id="GO:0046872">
    <property type="term" value="F:metal ion binding"/>
    <property type="evidence" value="ECO:0007669"/>
    <property type="project" value="UniProtKB-KW"/>
</dbReference>
<dbReference type="InterPro" id="IPR017439">
    <property type="entry name" value="Amidohydrolase"/>
</dbReference>
<keyword evidence="3" id="KW-0464">Manganese</keyword>
<dbReference type="SUPFAM" id="SSF53187">
    <property type="entry name" value="Zn-dependent exopeptidases"/>
    <property type="match status" value="1"/>
</dbReference>
<keyword evidence="2 5" id="KW-0378">Hydrolase</keyword>
<feature type="binding site" evidence="3">
    <location>
        <position position="111"/>
    </location>
    <ligand>
        <name>Mn(2+)</name>
        <dbReference type="ChEBI" id="CHEBI:29035"/>
        <label>2</label>
    </ligand>
</feature>
<feature type="domain" description="Peptidase M20 dimerisation" evidence="4">
    <location>
        <begin position="199"/>
        <end position="289"/>
    </location>
</feature>
<accession>A0A0S4MWK9</accession>
<dbReference type="InterPro" id="IPR036264">
    <property type="entry name" value="Bact_exopeptidase_dim_dom"/>
</dbReference>
<evidence type="ECO:0000256" key="3">
    <source>
        <dbReference type="PIRSR" id="PIRSR005962-1"/>
    </source>
</evidence>
<dbReference type="GO" id="GO:0016787">
    <property type="term" value="F:hydrolase activity"/>
    <property type="evidence" value="ECO:0007669"/>
    <property type="project" value="UniProtKB-KW"/>
</dbReference>
<keyword evidence="3" id="KW-0479">Metal-binding</keyword>
<feature type="binding site" evidence="3">
    <location>
        <position position="113"/>
    </location>
    <ligand>
        <name>Mn(2+)</name>
        <dbReference type="ChEBI" id="CHEBI:29035"/>
        <label>2</label>
    </ligand>
</feature>
<dbReference type="Proteomes" id="UP000320623">
    <property type="component" value="Unassembled WGS sequence"/>
</dbReference>
<dbReference type="SUPFAM" id="SSF55031">
    <property type="entry name" value="Bacterial exopeptidase dimerisation domain"/>
    <property type="match status" value="1"/>
</dbReference>
<evidence type="ECO:0000313" key="6">
    <source>
        <dbReference type="Proteomes" id="UP000320623"/>
    </source>
</evidence>
<dbReference type="Gene3D" id="3.40.630.10">
    <property type="entry name" value="Zn peptidases"/>
    <property type="match status" value="1"/>
</dbReference>
<gene>
    <name evidence="5" type="ORF">JGI1_00570</name>
</gene>
<dbReference type="EMBL" id="FAOO01000003">
    <property type="protein sequence ID" value="CUU02739.1"/>
    <property type="molecule type" value="Genomic_DNA"/>
</dbReference>
<sequence length="403" mass="44554">MNFEIQERILKLADKFLPRIVSIRRRIHQYPELAFEEYRTSKLVSKVLSSLGFKVITGIAKTGVVGILEGRGSGKGDYEVVALRADMDALPIQEQTGLPFSSKIPGKMHACGHDSHTAMLLGAGMILKQLQEHFNGIVKFIFQPSEEKNPGGASLMIKEGVLKSPDVEIIFGLHVRPDAEPGTVFIKEGPLMASSDEIYLKIKGRGGHGARPHYTVDPIVIASEVILSLQKIASRFFDPIEPRVLTIGSIHAGSATNIIPDEVLISGTLRTMNEDWRRKAWSMIEQVVKGITSAYGAEYELRISKGYPVLVNHKEATEFARKRAIELLGEKKVFEARPVMGAEDFAYYLQKVPGCFIWLGAGSKNSKYDIHSSKFTINENAMKFGASILAYLAFCSLSNKVKS</sequence>
<dbReference type="PIRSF" id="PIRSF005962">
    <property type="entry name" value="Pept_M20D_amidohydro"/>
    <property type="match status" value="1"/>
</dbReference>
<dbReference type="NCBIfam" id="TIGR01891">
    <property type="entry name" value="amidohydrolases"/>
    <property type="match status" value="1"/>
</dbReference>
<proteinExistence type="inferred from homology"/>
<dbReference type="PANTHER" id="PTHR11014">
    <property type="entry name" value="PEPTIDASE M20 FAMILY MEMBER"/>
    <property type="match status" value="1"/>
</dbReference>
<dbReference type="RefSeq" id="WP_140944363.1">
    <property type="nucleotide sequence ID" value="NZ_FAOO01000003.1"/>
</dbReference>
<dbReference type="Pfam" id="PF01546">
    <property type="entry name" value="Peptidase_M20"/>
    <property type="match status" value="1"/>
</dbReference>
<feature type="binding site" evidence="3">
    <location>
        <position position="147"/>
    </location>
    <ligand>
        <name>Mn(2+)</name>
        <dbReference type="ChEBI" id="CHEBI:29035"/>
        <label>2</label>
    </ligand>
</feature>
<dbReference type="CDD" id="cd03886">
    <property type="entry name" value="M20_Acy1"/>
    <property type="match status" value="1"/>
</dbReference>
<dbReference type="InterPro" id="IPR002933">
    <property type="entry name" value="Peptidase_M20"/>
</dbReference>
<evidence type="ECO:0000256" key="2">
    <source>
        <dbReference type="ARBA" id="ARBA00022801"/>
    </source>
</evidence>
<organism evidence="5 6">
    <name type="scientific">Candidatus Thermokryptus mobilis</name>
    <dbReference type="NCBI Taxonomy" id="1643428"/>
    <lineage>
        <taxon>Bacteria</taxon>
        <taxon>Pseudomonadati</taxon>
        <taxon>Candidatus Kryptoniota</taxon>
        <taxon>Candidatus Thermokryptus</taxon>
    </lineage>
</organism>
<feature type="binding site" evidence="3">
    <location>
        <position position="174"/>
    </location>
    <ligand>
        <name>Mn(2+)</name>
        <dbReference type="ChEBI" id="CHEBI:29035"/>
        <label>2</label>
    </ligand>
</feature>
<protein>
    <submittedName>
        <fullName evidence="5">Hippurate hydrolase</fullName>
    </submittedName>
</protein>
<dbReference type="Pfam" id="PF07687">
    <property type="entry name" value="M20_dimer"/>
    <property type="match status" value="1"/>
</dbReference>
<feature type="binding site" evidence="3">
    <location>
        <position position="371"/>
    </location>
    <ligand>
        <name>Mn(2+)</name>
        <dbReference type="ChEBI" id="CHEBI:29035"/>
        <label>2</label>
    </ligand>
</feature>
<dbReference type="FunFam" id="3.30.70.360:FF:000014">
    <property type="entry name" value="N-acyl-L-amino acid amidohydrolase"/>
    <property type="match status" value="1"/>
</dbReference>
<keyword evidence="6" id="KW-1185">Reference proteome</keyword>
<dbReference type="Gene3D" id="3.30.70.360">
    <property type="match status" value="1"/>
</dbReference>
<evidence type="ECO:0000313" key="5">
    <source>
        <dbReference type="EMBL" id="CUU02739.1"/>
    </source>
</evidence>
<evidence type="ECO:0000259" key="4">
    <source>
        <dbReference type="Pfam" id="PF07687"/>
    </source>
</evidence>
<evidence type="ECO:0000256" key="1">
    <source>
        <dbReference type="ARBA" id="ARBA00006153"/>
    </source>
</evidence>
<reference evidence="6" key="1">
    <citation type="submission" date="2015-11" db="EMBL/GenBank/DDBJ databases">
        <authorList>
            <person name="Varghese N."/>
        </authorList>
    </citation>
    <scope>NUCLEOTIDE SEQUENCE [LARGE SCALE GENOMIC DNA]</scope>
</reference>
<comment type="cofactor">
    <cofactor evidence="3">
        <name>Mn(2+)</name>
        <dbReference type="ChEBI" id="CHEBI:29035"/>
    </cofactor>
    <text evidence="3">The Mn(2+) ion enhances activity.</text>
</comment>
<name>A0A0S4MWK9_9BACT</name>
<dbReference type="OrthoDB" id="9776731at2"/>